<reference evidence="1" key="1">
    <citation type="journal article" date="2023" name="IScience">
        <title>Live-bearing cockroach genome reveals convergent evolutionary mechanisms linked to viviparity in insects and beyond.</title>
        <authorList>
            <person name="Fouks B."/>
            <person name="Harrison M.C."/>
            <person name="Mikhailova A.A."/>
            <person name="Marchal E."/>
            <person name="English S."/>
            <person name="Carruthers M."/>
            <person name="Jennings E.C."/>
            <person name="Chiamaka E.L."/>
            <person name="Frigard R.A."/>
            <person name="Pippel M."/>
            <person name="Attardo G.M."/>
            <person name="Benoit J.B."/>
            <person name="Bornberg-Bauer E."/>
            <person name="Tobe S.S."/>
        </authorList>
    </citation>
    <scope>NUCLEOTIDE SEQUENCE</scope>
    <source>
        <strain evidence="1">Stay&amp;Tobe</strain>
    </source>
</reference>
<accession>A0AAD8ET09</accession>
<dbReference type="AlphaFoldDB" id="A0AAD8ET09"/>
<gene>
    <name evidence="1" type="ORF">L9F63_000129</name>
</gene>
<comment type="caution">
    <text evidence="1">The sequence shown here is derived from an EMBL/GenBank/DDBJ whole genome shotgun (WGS) entry which is preliminary data.</text>
</comment>
<proteinExistence type="predicted"/>
<keyword evidence="2" id="KW-1185">Reference proteome</keyword>
<feature type="non-terminal residue" evidence="1">
    <location>
        <position position="74"/>
    </location>
</feature>
<evidence type="ECO:0000313" key="1">
    <source>
        <dbReference type="EMBL" id="KAJ9601738.1"/>
    </source>
</evidence>
<name>A0AAD8ET09_DIPPU</name>
<dbReference type="Proteomes" id="UP001233999">
    <property type="component" value="Unassembled WGS sequence"/>
</dbReference>
<sequence>VRLAVSITTGMGRRGSLLPCIANCVTIFADEYVKVQLVGIMELRKENEKNSSDQTFPEPNIYPMTCLGIMGLCT</sequence>
<dbReference type="EMBL" id="JASPKZ010000004">
    <property type="protein sequence ID" value="KAJ9601738.1"/>
    <property type="molecule type" value="Genomic_DNA"/>
</dbReference>
<feature type="non-terminal residue" evidence="1">
    <location>
        <position position="1"/>
    </location>
</feature>
<reference evidence="1" key="2">
    <citation type="submission" date="2023-05" db="EMBL/GenBank/DDBJ databases">
        <authorList>
            <person name="Fouks B."/>
        </authorList>
    </citation>
    <scope>NUCLEOTIDE SEQUENCE</scope>
    <source>
        <strain evidence="1">Stay&amp;Tobe</strain>
        <tissue evidence="1">Testes</tissue>
    </source>
</reference>
<organism evidence="1 2">
    <name type="scientific">Diploptera punctata</name>
    <name type="common">Pacific beetle cockroach</name>
    <dbReference type="NCBI Taxonomy" id="6984"/>
    <lineage>
        <taxon>Eukaryota</taxon>
        <taxon>Metazoa</taxon>
        <taxon>Ecdysozoa</taxon>
        <taxon>Arthropoda</taxon>
        <taxon>Hexapoda</taxon>
        <taxon>Insecta</taxon>
        <taxon>Pterygota</taxon>
        <taxon>Neoptera</taxon>
        <taxon>Polyneoptera</taxon>
        <taxon>Dictyoptera</taxon>
        <taxon>Blattodea</taxon>
        <taxon>Blaberoidea</taxon>
        <taxon>Blaberidae</taxon>
        <taxon>Diplopterinae</taxon>
        <taxon>Diploptera</taxon>
    </lineage>
</organism>
<protein>
    <submittedName>
        <fullName evidence="1">Uncharacterized protein</fullName>
    </submittedName>
</protein>
<evidence type="ECO:0000313" key="2">
    <source>
        <dbReference type="Proteomes" id="UP001233999"/>
    </source>
</evidence>